<dbReference type="PANTHER" id="PTHR44259">
    <property type="entry name" value="OS07G0183000 PROTEIN-RELATED"/>
    <property type="match status" value="1"/>
</dbReference>
<evidence type="ECO:0000313" key="4">
    <source>
        <dbReference type="Proteomes" id="UP000593562"/>
    </source>
</evidence>
<dbReference type="SUPFAM" id="SSF81383">
    <property type="entry name" value="F-box domain"/>
    <property type="match status" value="1"/>
</dbReference>
<gene>
    <name evidence="3" type="ORF">HS088_TW08G00995</name>
</gene>
<comment type="caution">
    <text evidence="3">The sequence shown here is derived from an EMBL/GenBank/DDBJ whole genome shotgun (WGS) entry which is preliminary data.</text>
</comment>
<dbReference type="InterPro" id="IPR050942">
    <property type="entry name" value="F-box_BR-signaling"/>
</dbReference>
<feature type="region of interest" description="Disordered" evidence="1">
    <location>
        <begin position="234"/>
        <end position="254"/>
    </location>
</feature>
<keyword evidence="4" id="KW-1185">Reference proteome</keyword>
<dbReference type="AlphaFoldDB" id="A0A7J7DDE2"/>
<evidence type="ECO:0000256" key="1">
    <source>
        <dbReference type="SAM" id="MobiDB-lite"/>
    </source>
</evidence>
<feature type="domain" description="KIB1-4 beta-propeller" evidence="2">
    <location>
        <begin position="109"/>
        <end position="214"/>
    </location>
</feature>
<dbReference type="InterPro" id="IPR005174">
    <property type="entry name" value="KIB1-4_b-propeller"/>
</dbReference>
<dbReference type="InParanoid" id="A0A7J7DDE2"/>
<evidence type="ECO:0000313" key="3">
    <source>
        <dbReference type="EMBL" id="KAF5744390.1"/>
    </source>
</evidence>
<dbReference type="Gene3D" id="1.20.1280.50">
    <property type="match status" value="1"/>
</dbReference>
<dbReference type="EMBL" id="JAAARO010000008">
    <property type="protein sequence ID" value="KAF5744390.1"/>
    <property type="molecule type" value="Genomic_DNA"/>
</dbReference>
<protein>
    <submittedName>
        <fullName evidence="3">F-box protein</fullName>
    </submittedName>
</protein>
<dbReference type="Proteomes" id="UP000593562">
    <property type="component" value="Unassembled WGS sequence"/>
</dbReference>
<dbReference type="Pfam" id="PF03478">
    <property type="entry name" value="Beta-prop_KIB1-4"/>
    <property type="match status" value="1"/>
</dbReference>
<organism evidence="3 4">
    <name type="scientific">Tripterygium wilfordii</name>
    <name type="common">Thunder God vine</name>
    <dbReference type="NCBI Taxonomy" id="458696"/>
    <lineage>
        <taxon>Eukaryota</taxon>
        <taxon>Viridiplantae</taxon>
        <taxon>Streptophyta</taxon>
        <taxon>Embryophyta</taxon>
        <taxon>Tracheophyta</taxon>
        <taxon>Spermatophyta</taxon>
        <taxon>Magnoliopsida</taxon>
        <taxon>eudicotyledons</taxon>
        <taxon>Gunneridae</taxon>
        <taxon>Pentapetalae</taxon>
        <taxon>rosids</taxon>
        <taxon>fabids</taxon>
        <taxon>Celastrales</taxon>
        <taxon>Celastraceae</taxon>
        <taxon>Tripterygium</taxon>
    </lineage>
</organism>
<evidence type="ECO:0000259" key="2">
    <source>
        <dbReference type="Pfam" id="PF03478"/>
    </source>
</evidence>
<dbReference type="InterPro" id="IPR036047">
    <property type="entry name" value="F-box-like_dom_sf"/>
</dbReference>
<proteinExistence type="predicted"/>
<reference evidence="3 4" key="1">
    <citation type="journal article" date="2020" name="Nat. Commun.">
        <title>Genome of Tripterygium wilfordii and identification of cytochrome P450 involved in triptolide biosynthesis.</title>
        <authorList>
            <person name="Tu L."/>
            <person name="Su P."/>
            <person name="Zhang Z."/>
            <person name="Gao L."/>
            <person name="Wang J."/>
            <person name="Hu T."/>
            <person name="Zhou J."/>
            <person name="Zhang Y."/>
            <person name="Zhao Y."/>
            <person name="Liu Y."/>
            <person name="Song Y."/>
            <person name="Tong Y."/>
            <person name="Lu Y."/>
            <person name="Yang J."/>
            <person name="Xu C."/>
            <person name="Jia M."/>
            <person name="Peters R.J."/>
            <person name="Huang L."/>
            <person name="Gao W."/>
        </authorList>
    </citation>
    <scope>NUCLEOTIDE SEQUENCE [LARGE SCALE GENOMIC DNA]</scope>
    <source>
        <strain evidence="4">cv. XIE 37</strain>
        <tissue evidence="3">Leaf</tissue>
    </source>
</reference>
<accession>A0A7J7DDE2</accession>
<sequence length="254" mass="28255">MAPSRSGSITSFPMLLPSRTQPDQAMRDWAELPLDALQVILQKLIIGKDYYRFACVCRSWSSVAVTYLSRYAPMDSPCLIVSGTTSQSRHLAFAVGKDIAKEQDFLPQISVPLREICIGSYQGWVVMIDDYIDMYLLNPFSDTCIDLPQIDMLELNNLGSFIIHGFIIDGFIIDGKLARFNLCIGKVILSTIPTASDCFVLFIYGHKKLAFCKIAPAIDEQVMLTIQCRRRFPHSTAPRSTTPSLGASLPMDSG</sequence>
<name>A0A7J7DDE2_TRIWF</name>